<comment type="subcellular location">
    <subcellularLocation>
        <location evidence="1">Nucleus</location>
        <location evidence="1">Nucleolus</location>
    </subcellularLocation>
</comment>
<gene>
    <name evidence="8" type="ORF">X975_00613</name>
</gene>
<keyword evidence="9" id="KW-1185">Reference proteome</keyword>
<dbReference type="Pfam" id="PF04147">
    <property type="entry name" value="Nop14"/>
    <property type="match status" value="1"/>
</dbReference>
<dbReference type="Proteomes" id="UP000054359">
    <property type="component" value="Unassembled WGS sequence"/>
</dbReference>
<dbReference type="AlphaFoldDB" id="A0A087U4F8"/>
<keyword evidence="3" id="KW-0690">Ribosome biogenesis</keyword>
<protein>
    <submittedName>
        <fullName evidence="8">Nucleolar protein 14</fullName>
    </submittedName>
</protein>
<organism evidence="8 9">
    <name type="scientific">Stegodyphus mimosarum</name>
    <name type="common">African social velvet spider</name>
    <dbReference type="NCBI Taxonomy" id="407821"/>
    <lineage>
        <taxon>Eukaryota</taxon>
        <taxon>Metazoa</taxon>
        <taxon>Ecdysozoa</taxon>
        <taxon>Arthropoda</taxon>
        <taxon>Chelicerata</taxon>
        <taxon>Arachnida</taxon>
        <taxon>Araneae</taxon>
        <taxon>Araneomorphae</taxon>
        <taxon>Entelegynae</taxon>
        <taxon>Eresoidea</taxon>
        <taxon>Eresidae</taxon>
        <taxon>Stegodyphus</taxon>
    </lineage>
</organism>
<dbReference type="PANTHER" id="PTHR23183:SF0">
    <property type="entry name" value="NUCLEOLAR PROTEIN 14"/>
    <property type="match status" value="1"/>
</dbReference>
<reference evidence="8 9" key="1">
    <citation type="submission" date="2013-11" db="EMBL/GenBank/DDBJ databases">
        <title>Genome sequencing of Stegodyphus mimosarum.</title>
        <authorList>
            <person name="Bechsgaard J."/>
        </authorList>
    </citation>
    <scope>NUCLEOTIDE SEQUENCE [LARGE SCALE GENOMIC DNA]</scope>
</reference>
<accession>A0A087U4F8</accession>
<keyword evidence="4" id="KW-0698">rRNA processing</keyword>
<dbReference type="OrthoDB" id="441771at2759"/>
<proteinExistence type="inferred from homology"/>
<dbReference type="EMBL" id="KK118105">
    <property type="protein sequence ID" value="KFM72247.1"/>
    <property type="molecule type" value="Genomic_DNA"/>
</dbReference>
<evidence type="ECO:0000256" key="2">
    <source>
        <dbReference type="ARBA" id="ARBA00007466"/>
    </source>
</evidence>
<evidence type="ECO:0000256" key="4">
    <source>
        <dbReference type="ARBA" id="ARBA00022552"/>
    </source>
</evidence>
<evidence type="ECO:0000313" key="8">
    <source>
        <dbReference type="EMBL" id="KFM72247.1"/>
    </source>
</evidence>
<dbReference type="GO" id="GO:0030692">
    <property type="term" value="C:Noc4p-Nop14p complex"/>
    <property type="evidence" value="ECO:0007669"/>
    <property type="project" value="TreeGrafter"/>
</dbReference>
<comment type="function">
    <text evidence="6">Involved in nucleolar processing of pre-18S ribosomal RNA. Has a role in the nuclear export of 40S pre-ribosomal subunit to the cytoplasm.</text>
</comment>
<name>A0A087U4F8_STEMI</name>
<evidence type="ECO:0000256" key="1">
    <source>
        <dbReference type="ARBA" id="ARBA00004604"/>
    </source>
</evidence>
<dbReference type="GO" id="GO:0030490">
    <property type="term" value="P:maturation of SSU-rRNA"/>
    <property type="evidence" value="ECO:0007669"/>
    <property type="project" value="TreeGrafter"/>
</dbReference>
<keyword evidence="5" id="KW-0539">Nucleus</keyword>
<dbReference type="GO" id="GO:0032040">
    <property type="term" value="C:small-subunit processome"/>
    <property type="evidence" value="ECO:0007669"/>
    <property type="project" value="InterPro"/>
</dbReference>
<dbReference type="STRING" id="407821.A0A087U4F8"/>
<evidence type="ECO:0000256" key="5">
    <source>
        <dbReference type="ARBA" id="ARBA00023242"/>
    </source>
</evidence>
<feature type="non-terminal residue" evidence="8">
    <location>
        <position position="116"/>
    </location>
</feature>
<feature type="coiled-coil region" evidence="7">
    <location>
        <begin position="78"/>
        <end position="115"/>
    </location>
</feature>
<evidence type="ECO:0000256" key="3">
    <source>
        <dbReference type="ARBA" id="ARBA00022517"/>
    </source>
</evidence>
<keyword evidence="7" id="KW-0175">Coiled coil</keyword>
<dbReference type="InterPro" id="IPR007276">
    <property type="entry name" value="Nop14"/>
</dbReference>
<evidence type="ECO:0000313" key="9">
    <source>
        <dbReference type="Proteomes" id="UP000054359"/>
    </source>
</evidence>
<comment type="similarity">
    <text evidence="2">Belongs to the NOP14 family.</text>
</comment>
<evidence type="ECO:0000256" key="7">
    <source>
        <dbReference type="SAM" id="Coils"/>
    </source>
</evidence>
<sequence length="116" mass="13726">MLSHNINLNSHKLLHLTFVNCKPKPLKLFEPAFDSKFSTIKDDISKKRKLIKRVSQKIRKEEKGLLREMRKDSKMIASEKLNEQLEADEERKRKVKQLYAELAIQEGECKKFKKKS</sequence>
<evidence type="ECO:0000256" key="6">
    <source>
        <dbReference type="ARBA" id="ARBA00024695"/>
    </source>
</evidence>
<dbReference type="PANTHER" id="PTHR23183">
    <property type="entry name" value="NOP14"/>
    <property type="match status" value="1"/>
</dbReference>